<gene>
    <name evidence="1" type="ORF">L5515_015671</name>
</gene>
<evidence type="ECO:0000313" key="1">
    <source>
        <dbReference type="EMBL" id="UMM20378.1"/>
    </source>
</evidence>
<accession>A0AAE9ECC9</accession>
<evidence type="ECO:0000313" key="2">
    <source>
        <dbReference type="Proteomes" id="UP000829354"/>
    </source>
</evidence>
<sequence>MADKPAIKGYSKPIIRPRTHVPPITVRLESLFQGTLVPPITINHHLNRTITRKVISYKSGEKIVSIRDAAIVLESGEKDGIKHTWSGRVDTSSKANFTWNIDWKDLKNQGAHRLVGHLIVSSVFNHWHPHRVDIDWTDTNHFEYNLTAYYAESSRHFDYSAFGKPIPELPRPDVQINHDLDRTMTTKVISYKSPQKMVSNSSAAIVLESGEKDGIKHTWSGRVDTSSKANFTWNIDWKDLKNQGAHRLVGHLIQFLSESAVSKRSNCREASEDG</sequence>
<protein>
    <submittedName>
        <fullName evidence="1">Uncharacterized protein</fullName>
    </submittedName>
</protein>
<dbReference type="Proteomes" id="UP000829354">
    <property type="component" value="Chromosome II"/>
</dbReference>
<proteinExistence type="predicted"/>
<reference evidence="1 2" key="1">
    <citation type="submission" date="2022-04" db="EMBL/GenBank/DDBJ databases">
        <title>Chromosome-level reference genomes for two strains of Caenorhabditis briggsae: an improved platform for comparative genomics.</title>
        <authorList>
            <person name="Stevens L."/>
            <person name="Andersen E."/>
        </authorList>
    </citation>
    <scope>NUCLEOTIDE SEQUENCE [LARGE SCALE GENOMIC DNA]</scope>
    <source>
        <strain evidence="1">VX34</strain>
        <tissue evidence="1">Whole-organism</tissue>
    </source>
</reference>
<dbReference type="AlphaFoldDB" id="A0AAE9ECC9"/>
<organism evidence="1 2">
    <name type="scientific">Caenorhabditis briggsae</name>
    <dbReference type="NCBI Taxonomy" id="6238"/>
    <lineage>
        <taxon>Eukaryota</taxon>
        <taxon>Metazoa</taxon>
        <taxon>Ecdysozoa</taxon>
        <taxon>Nematoda</taxon>
        <taxon>Chromadorea</taxon>
        <taxon>Rhabditida</taxon>
        <taxon>Rhabditina</taxon>
        <taxon>Rhabditomorpha</taxon>
        <taxon>Rhabditoidea</taxon>
        <taxon>Rhabditidae</taxon>
        <taxon>Peloderinae</taxon>
        <taxon>Caenorhabditis</taxon>
    </lineage>
</organism>
<dbReference type="EMBL" id="CP092621">
    <property type="protein sequence ID" value="UMM20378.1"/>
    <property type="molecule type" value="Genomic_DNA"/>
</dbReference>
<keyword evidence="2" id="KW-1185">Reference proteome</keyword>
<name>A0AAE9ECC9_CAEBR</name>